<dbReference type="FunFam" id="3.20.20.70:FF:000154">
    <property type="entry name" value="Probable nitronate monooxygenase"/>
    <property type="match status" value="1"/>
</dbReference>
<dbReference type="Pfam" id="PF03060">
    <property type="entry name" value="NMO"/>
    <property type="match status" value="1"/>
</dbReference>
<comment type="caution">
    <text evidence="12">The sequence shown here is derived from an EMBL/GenBank/DDBJ whole genome shotgun (WGS) entry which is preliminary data.</text>
</comment>
<protein>
    <recommendedName>
        <fullName evidence="11">Nitronate monooxygenase</fullName>
    </recommendedName>
    <alternativeName>
        <fullName evidence="9">Propionate 3-nitronate monooxygenase</fullName>
    </alternativeName>
</protein>
<keyword evidence="8 12" id="KW-0503">Monooxygenase</keyword>
<evidence type="ECO:0000313" key="12">
    <source>
        <dbReference type="EMBL" id="MDO6454194.1"/>
    </source>
</evidence>
<sequence>MAARIDTLLALKYPLIQAPMAGVQNEQLTIAACKAGALGSLPCAMLSVEQVVQAIENIQSKTEQPYNLNFFCHTPPAPNEAEQARWLACLKPYYEEFGLSAEPPQGGGRTPFSDAMADAIEPYRPPVLSFHFGLPDQALVKRIKSWGSLILSSATTVAEATWLAANGADVIIAQGLEAGGHRGHFLNDSLDDQMGLFALLPQIVDAVDIPVIAAGGIADKRGVQAALQLGASGVQIGTRFLTSHEATTSAIHRRALMSKQAQHTQLTNLFSGRPARGIVNRIIKELGPFNENAPAFPSATPALAPLRTAAEKQDSGDFSPLWSGENAQHCKEESTRSVIESLFK</sequence>
<evidence type="ECO:0000256" key="8">
    <source>
        <dbReference type="ARBA" id="ARBA00023033"/>
    </source>
</evidence>
<evidence type="ECO:0000256" key="4">
    <source>
        <dbReference type="ARBA" id="ARBA00022630"/>
    </source>
</evidence>
<proteinExistence type="inferred from homology"/>
<dbReference type="EMBL" id="JAUOPG010000007">
    <property type="protein sequence ID" value="MDO6454194.1"/>
    <property type="molecule type" value="Genomic_DNA"/>
</dbReference>
<keyword evidence="3" id="KW-0216">Detoxification</keyword>
<gene>
    <name evidence="12" type="ORF">Q4490_11540</name>
</gene>
<evidence type="ECO:0000256" key="11">
    <source>
        <dbReference type="ARBA" id="ARBA00067136"/>
    </source>
</evidence>
<keyword evidence="5" id="KW-0288">FMN</keyword>
<dbReference type="Gene3D" id="3.20.20.70">
    <property type="entry name" value="Aldolase class I"/>
    <property type="match status" value="1"/>
</dbReference>
<dbReference type="CDD" id="cd04730">
    <property type="entry name" value="NPD_like"/>
    <property type="match status" value="1"/>
</dbReference>
<evidence type="ECO:0000256" key="6">
    <source>
        <dbReference type="ARBA" id="ARBA00022741"/>
    </source>
</evidence>
<organism evidence="12 13">
    <name type="scientific">Neptunomonas phycophila</name>
    <dbReference type="NCBI Taxonomy" id="1572645"/>
    <lineage>
        <taxon>Bacteria</taxon>
        <taxon>Pseudomonadati</taxon>
        <taxon>Pseudomonadota</taxon>
        <taxon>Gammaproteobacteria</taxon>
        <taxon>Oceanospirillales</taxon>
        <taxon>Oceanospirillaceae</taxon>
        <taxon>Neptunomonas</taxon>
    </lineage>
</organism>
<dbReference type="InterPro" id="IPR004136">
    <property type="entry name" value="NMO"/>
</dbReference>
<dbReference type="GO" id="GO:0018580">
    <property type="term" value="F:nitronate monooxygenase activity"/>
    <property type="evidence" value="ECO:0007669"/>
    <property type="project" value="InterPro"/>
</dbReference>
<dbReference type="AlphaFoldDB" id="A0AAW7XM96"/>
<evidence type="ECO:0000256" key="5">
    <source>
        <dbReference type="ARBA" id="ARBA00022643"/>
    </source>
</evidence>
<dbReference type="RefSeq" id="WP_303550703.1">
    <property type="nucleotide sequence ID" value="NZ_JAUOPG010000007.1"/>
</dbReference>
<accession>A0AAW7XM96</accession>
<evidence type="ECO:0000313" key="13">
    <source>
        <dbReference type="Proteomes" id="UP001169862"/>
    </source>
</evidence>
<keyword evidence="4" id="KW-0285">Flavoprotein</keyword>
<comment type="similarity">
    <text evidence="2">Belongs to the nitronate monooxygenase family. NMO class I subfamily.</text>
</comment>
<dbReference type="InterPro" id="IPR013785">
    <property type="entry name" value="Aldolase_TIM"/>
</dbReference>
<dbReference type="Proteomes" id="UP001169862">
    <property type="component" value="Unassembled WGS sequence"/>
</dbReference>
<evidence type="ECO:0000256" key="7">
    <source>
        <dbReference type="ARBA" id="ARBA00023002"/>
    </source>
</evidence>
<dbReference type="PANTHER" id="PTHR42747:SF3">
    <property type="entry name" value="NITRONATE MONOOXYGENASE-RELATED"/>
    <property type="match status" value="1"/>
</dbReference>
<evidence type="ECO:0000256" key="1">
    <source>
        <dbReference type="ARBA" id="ARBA00001917"/>
    </source>
</evidence>
<evidence type="ECO:0000256" key="9">
    <source>
        <dbReference type="ARBA" id="ARBA00031155"/>
    </source>
</evidence>
<dbReference type="PANTHER" id="PTHR42747">
    <property type="entry name" value="NITRONATE MONOOXYGENASE-RELATED"/>
    <property type="match status" value="1"/>
</dbReference>
<keyword evidence="7 12" id="KW-0560">Oxidoreductase</keyword>
<dbReference type="SUPFAM" id="SSF51412">
    <property type="entry name" value="Inosine monophosphate dehydrogenase (IMPDH)"/>
    <property type="match status" value="1"/>
</dbReference>
<evidence type="ECO:0000256" key="2">
    <source>
        <dbReference type="ARBA" id="ARBA00009881"/>
    </source>
</evidence>
<comment type="cofactor">
    <cofactor evidence="1">
        <name>FMN</name>
        <dbReference type="ChEBI" id="CHEBI:58210"/>
    </cofactor>
</comment>
<keyword evidence="6" id="KW-0547">Nucleotide-binding</keyword>
<reference evidence="12" key="1">
    <citation type="submission" date="2023-07" db="EMBL/GenBank/DDBJ databases">
        <title>Genome content predicts the carbon catabolic preferences of heterotrophic bacteria.</title>
        <authorList>
            <person name="Gralka M."/>
        </authorList>
    </citation>
    <scope>NUCLEOTIDE SEQUENCE</scope>
    <source>
        <strain evidence="12">I2M16</strain>
    </source>
</reference>
<evidence type="ECO:0000256" key="10">
    <source>
        <dbReference type="ARBA" id="ARBA00049401"/>
    </source>
</evidence>
<name>A0AAW7XM96_9GAMM</name>
<dbReference type="GO" id="GO:0000166">
    <property type="term" value="F:nucleotide binding"/>
    <property type="evidence" value="ECO:0007669"/>
    <property type="project" value="UniProtKB-KW"/>
</dbReference>
<comment type="catalytic activity">
    <reaction evidence="10">
        <text>3 propionate 3-nitronate + 3 O2 + H2O = 3 3-oxopropanoate + 2 nitrate + nitrite + H2O2 + 3 H(+)</text>
        <dbReference type="Rhea" id="RHEA:57332"/>
        <dbReference type="ChEBI" id="CHEBI:15377"/>
        <dbReference type="ChEBI" id="CHEBI:15378"/>
        <dbReference type="ChEBI" id="CHEBI:15379"/>
        <dbReference type="ChEBI" id="CHEBI:16240"/>
        <dbReference type="ChEBI" id="CHEBI:16301"/>
        <dbReference type="ChEBI" id="CHEBI:17632"/>
        <dbReference type="ChEBI" id="CHEBI:33190"/>
        <dbReference type="ChEBI" id="CHEBI:136067"/>
    </reaction>
</comment>
<dbReference type="GO" id="GO:0009636">
    <property type="term" value="P:response to toxic substance"/>
    <property type="evidence" value="ECO:0007669"/>
    <property type="project" value="UniProtKB-KW"/>
</dbReference>
<evidence type="ECO:0000256" key="3">
    <source>
        <dbReference type="ARBA" id="ARBA00022575"/>
    </source>
</evidence>